<dbReference type="AlphaFoldDB" id="A0A4C1ZGP1"/>
<gene>
    <name evidence="2" type="ORF">EVAR_38152_1</name>
</gene>
<protein>
    <submittedName>
        <fullName evidence="2">Uncharacterized protein</fullName>
    </submittedName>
</protein>
<sequence>MKRAHATATLKGRHASTEAPPRPISERRRFLGRVASDDAFIWIVASISKYLILYKTETPCVPWPPSPFAAALRPPPSGPVYAQISQMPSPAVEDHIILKFYNFNENSEKCALGTQLIYGQRDYAPECDPAVGADARLSTQSGSRQLHANDVIGSRPLFTAGRGRGDVSRLTRASSPRRSAAARASAVLSTQTAISLDAESLNGLIRAARAGHTPAPPAQNLDIKRSPPSLDLLYRRRGS</sequence>
<name>A0A4C1ZGP1_EUMVA</name>
<comment type="caution">
    <text evidence="2">The sequence shown here is derived from an EMBL/GenBank/DDBJ whole genome shotgun (WGS) entry which is preliminary data.</text>
</comment>
<reference evidence="2 3" key="1">
    <citation type="journal article" date="2019" name="Commun. Biol.">
        <title>The bagworm genome reveals a unique fibroin gene that provides high tensile strength.</title>
        <authorList>
            <person name="Kono N."/>
            <person name="Nakamura H."/>
            <person name="Ohtoshi R."/>
            <person name="Tomita M."/>
            <person name="Numata K."/>
            <person name="Arakawa K."/>
        </authorList>
    </citation>
    <scope>NUCLEOTIDE SEQUENCE [LARGE SCALE GENOMIC DNA]</scope>
</reference>
<feature type="region of interest" description="Disordered" evidence="1">
    <location>
        <begin position="1"/>
        <end position="23"/>
    </location>
</feature>
<dbReference type="EMBL" id="BGZK01001875">
    <property type="protein sequence ID" value="GBP87666.1"/>
    <property type="molecule type" value="Genomic_DNA"/>
</dbReference>
<keyword evidence="3" id="KW-1185">Reference proteome</keyword>
<accession>A0A4C1ZGP1</accession>
<evidence type="ECO:0000256" key="1">
    <source>
        <dbReference type="SAM" id="MobiDB-lite"/>
    </source>
</evidence>
<evidence type="ECO:0000313" key="3">
    <source>
        <dbReference type="Proteomes" id="UP000299102"/>
    </source>
</evidence>
<dbReference type="Proteomes" id="UP000299102">
    <property type="component" value="Unassembled WGS sequence"/>
</dbReference>
<organism evidence="2 3">
    <name type="scientific">Eumeta variegata</name>
    <name type="common">Bagworm moth</name>
    <name type="synonym">Eumeta japonica</name>
    <dbReference type="NCBI Taxonomy" id="151549"/>
    <lineage>
        <taxon>Eukaryota</taxon>
        <taxon>Metazoa</taxon>
        <taxon>Ecdysozoa</taxon>
        <taxon>Arthropoda</taxon>
        <taxon>Hexapoda</taxon>
        <taxon>Insecta</taxon>
        <taxon>Pterygota</taxon>
        <taxon>Neoptera</taxon>
        <taxon>Endopterygota</taxon>
        <taxon>Lepidoptera</taxon>
        <taxon>Glossata</taxon>
        <taxon>Ditrysia</taxon>
        <taxon>Tineoidea</taxon>
        <taxon>Psychidae</taxon>
        <taxon>Oiketicinae</taxon>
        <taxon>Eumeta</taxon>
    </lineage>
</organism>
<evidence type="ECO:0000313" key="2">
    <source>
        <dbReference type="EMBL" id="GBP87666.1"/>
    </source>
</evidence>
<feature type="region of interest" description="Disordered" evidence="1">
    <location>
        <begin position="211"/>
        <end position="230"/>
    </location>
</feature>
<proteinExistence type="predicted"/>